<keyword evidence="2" id="KW-1185">Reference proteome</keyword>
<dbReference type="Proteomes" id="UP000052015">
    <property type="component" value="Unassembled WGS sequence"/>
</dbReference>
<evidence type="ECO:0000313" key="1">
    <source>
        <dbReference type="EMBL" id="KRQ86528.1"/>
    </source>
</evidence>
<name>A0A0R3JSP5_CALMK</name>
<accession>A0A0R3JSP5</accession>
<dbReference type="STRING" id="908809.ABG79_01737"/>
<evidence type="ECO:0008006" key="3">
    <source>
        <dbReference type="Google" id="ProtNLM"/>
    </source>
</evidence>
<sequence>MESEGILHGKCIDDDYIKRVFGINVANKKDSGQRKQCGCIMSKDIGEFDTCLHKCLYCYANRADSIVEKKIKEHNKNSPSLIGWHEVEEETNIKQISFLD</sequence>
<gene>
    <name evidence="1" type="ORF">ABG79_01737</name>
</gene>
<comment type="caution">
    <text evidence="1">The sequence shown here is derived from an EMBL/GenBank/DDBJ whole genome shotgun (WGS) entry which is preliminary data.</text>
</comment>
<dbReference type="InterPro" id="IPR014998">
    <property type="entry name" value="DUF1848"/>
</dbReference>
<organism evidence="1 2">
    <name type="scientific">Caloramator mitchellensis</name>
    <dbReference type="NCBI Taxonomy" id="908809"/>
    <lineage>
        <taxon>Bacteria</taxon>
        <taxon>Bacillati</taxon>
        <taxon>Bacillota</taxon>
        <taxon>Clostridia</taxon>
        <taxon>Eubacteriales</taxon>
        <taxon>Clostridiaceae</taxon>
        <taxon>Caloramator</taxon>
    </lineage>
</organism>
<protein>
    <recommendedName>
        <fullName evidence="3">DUF1848 domain-containing protein</fullName>
    </recommendedName>
</protein>
<dbReference type="Pfam" id="PF08902">
    <property type="entry name" value="DUF1848"/>
    <property type="match status" value="1"/>
</dbReference>
<proteinExistence type="predicted"/>
<dbReference type="EMBL" id="LKHP01000009">
    <property type="protein sequence ID" value="KRQ86528.1"/>
    <property type="molecule type" value="Genomic_DNA"/>
</dbReference>
<reference evidence="1 2" key="1">
    <citation type="submission" date="2015-09" db="EMBL/GenBank/DDBJ databases">
        <title>Draft genome sequence of a Caloramator mitchellensis, a moderate thermophile from the Great Artesian Basin of Australia.</title>
        <authorList>
            <person name="Patel B.K."/>
        </authorList>
    </citation>
    <scope>NUCLEOTIDE SEQUENCE [LARGE SCALE GENOMIC DNA]</scope>
    <source>
        <strain evidence="1 2">VF08</strain>
    </source>
</reference>
<evidence type="ECO:0000313" key="2">
    <source>
        <dbReference type="Proteomes" id="UP000052015"/>
    </source>
</evidence>
<dbReference type="AlphaFoldDB" id="A0A0R3JSP5"/>